<keyword evidence="2" id="KW-0472">Membrane</keyword>
<keyword evidence="2" id="KW-1133">Transmembrane helix</keyword>
<keyword evidence="4" id="KW-1185">Reference proteome</keyword>
<feature type="transmembrane region" description="Helical" evidence="2">
    <location>
        <begin position="649"/>
        <end position="669"/>
    </location>
</feature>
<feature type="transmembrane region" description="Helical" evidence="2">
    <location>
        <begin position="235"/>
        <end position="254"/>
    </location>
</feature>
<name>A0ABR2KZ15_9EUKA</name>
<protein>
    <submittedName>
        <fullName evidence="3">Uncharacterized protein</fullName>
    </submittedName>
</protein>
<feature type="transmembrane region" description="Helical" evidence="2">
    <location>
        <begin position="923"/>
        <end position="944"/>
    </location>
</feature>
<organism evidence="3 4">
    <name type="scientific">Tritrichomonas musculus</name>
    <dbReference type="NCBI Taxonomy" id="1915356"/>
    <lineage>
        <taxon>Eukaryota</taxon>
        <taxon>Metamonada</taxon>
        <taxon>Parabasalia</taxon>
        <taxon>Tritrichomonadida</taxon>
        <taxon>Tritrichomonadidae</taxon>
        <taxon>Tritrichomonas</taxon>
    </lineage>
</organism>
<dbReference type="Proteomes" id="UP001470230">
    <property type="component" value="Unassembled WGS sequence"/>
</dbReference>
<feature type="compositionally biased region" description="Low complexity" evidence="1">
    <location>
        <begin position="1368"/>
        <end position="1387"/>
    </location>
</feature>
<feature type="transmembrane region" description="Helical" evidence="2">
    <location>
        <begin position="266"/>
        <end position="285"/>
    </location>
</feature>
<reference evidence="3 4" key="1">
    <citation type="submission" date="2024-04" db="EMBL/GenBank/DDBJ databases">
        <title>Tritrichomonas musculus Genome.</title>
        <authorList>
            <person name="Alves-Ferreira E."/>
            <person name="Grigg M."/>
            <person name="Lorenzi H."/>
            <person name="Galac M."/>
        </authorList>
    </citation>
    <scope>NUCLEOTIDE SEQUENCE [LARGE SCALE GENOMIC DNA]</scope>
    <source>
        <strain evidence="3 4">EAF2021</strain>
    </source>
</reference>
<keyword evidence="2" id="KW-0812">Transmembrane</keyword>
<feature type="transmembrane region" description="Helical" evidence="2">
    <location>
        <begin position="816"/>
        <end position="836"/>
    </location>
</feature>
<gene>
    <name evidence="3" type="ORF">M9Y10_014267</name>
</gene>
<feature type="transmembrane region" description="Helical" evidence="2">
    <location>
        <begin position="1041"/>
        <end position="1062"/>
    </location>
</feature>
<dbReference type="EMBL" id="JAPFFF010000002">
    <property type="protein sequence ID" value="KAK8896369.1"/>
    <property type="molecule type" value="Genomic_DNA"/>
</dbReference>
<evidence type="ECO:0000313" key="3">
    <source>
        <dbReference type="EMBL" id="KAK8896369.1"/>
    </source>
</evidence>
<evidence type="ECO:0000256" key="2">
    <source>
        <dbReference type="SAM" id="Phobius"/>
    </source>
</evidence>
<feature type="transmembrane region" description="Helical" evidence="2">
    <location>
        <begin position="201"/>
        <end position="223"/>
    </location>
</feature>
<proteinExistence type="predicted"/>
<feature type="transmembrane region" description="Helical" evidence="2">
    <location>
        <begin position="164"/>
        <end position="189"/>
    </location>
</feature>
<evidence type="ECO:0000256" key="1">
    <source>
        <dbReference type="SAM" id="MobiDB-lite"/>
    </source>
</evidence>
<comment type="caution">
    <text evidence="3">The sequence shown here is derived from an EMBL/GenBank/DDBJ whole genome shotgun (WGS) entry which is preliminary data.</text>
</comment>
<accession>A0ABR2KZ15</accession>
<feature type="region of interest" description="Disordered" evidence="1">
    <location>
        <begin position="1363"/>
        <end position="1392"/>
    </location>
</feature>
<feature type="transmembrane region" description="Helical" evidence="2">
    <location>
        <begin position="848"/>
        <end position="867"/>
    </location>
</feature>
<feature type="transmembrane region" description="Helical" evidence="2">
    <location>
        <begin position="138"/>
        <end position="158"/>
    </location>
</feature>
<feature type="transmembrane region" description="Helical" evidence="2">
    <location>
        <begin position="291"/>
        <end position="316"/>
    </location>
</feature>
<feature type="region of interest" description="Disordered" evidence="1">
    <location>
        <begin position="1439"/>
        <end position="1475"/>
    </location>
</feature>
<sequence>MNVEDRQFPQTSSKFFAKNSQSGFKWRLFLFSCIFKSCFCTKVVSNFVYLLFDFVIAAFSSYYSLGAATIPLDDVDTLNIFPDSKTLTFITPKLFPTTYILVIIFAFFILFFINFLLCFFNISYISMFSKIFNPQIHMIFYPLVSGTIGYCIYYITLNDIKSDIQFSFCLLDILLYLLYSFLLSLLVFIDTSSIIQPNPLFSVWIGSCSPLYPILTAIISILQFQNQRFSHTNRIIILGFLIIIPFGVCIYFICRQPFVVLMINEIFAVKYIFMSYCAIFTLVAIEVGDDIHFMSSTLSFVIVLTIISFFIIHILICKIRKSSEKILSQISDSESLTVDALETIFESIPQEVKFQNIIKIGLQSSYLIVSNENFIRFCLEKFPNSDFLLCFVIDLYTSIWGVDSDTYKFFLHLCSVDLYSFTAEMHLYQSAFCYMQASQVMSPLISRELETYRMSFLSLCQSHRRFWISCLEDNGRNTKKFESARSEVLSLFRKNYSHLKRLCKYYRFCPSILYERSIFEADFRHKYDVSSKYFHLADRLSRDPKSYISKMLFQPCSIFFSGMSPFTSTNMLKKKGSFREKFNINEKPMSMKDDGYVFISCSDHNDRAQKIVAQLVTYDSYISKICERPVMIQKNQLQTEFKFFNSHIWFLRSLIVFVILMYVVCVFLIHHCNSIFSHGKVVYNHVLEEINATLKFRKNIISYQYNIMLLVDIINLTYDGVIKGGAPGWNHSESWLKFFSFAMKYLMQTEKSLLNYKYVVDMFNQTFPTSELSEIYDYSDFQILFSRLHIMFDTLSHTNQSLTEYIESFPLILEQYIPNIISTSELIYFLIVKYFDDYIHSMYLRNRGYIISSFVIAFLVPFIAFWIQHSSVNYIFTKVSSIIKTIQQPELKNIAEMFKNTLKSEEHQKVESSWYRFINPVKIIFPAFFLLLIHPIVVACFLGFRNCEVKYKTKLFEYIPFSSSSRFVFYSESWIMFRMYDQMVSSTVTTRSYASEFETSTIHYLFGSDPFNINTINDLDSIYYDVDYYIQCTFFDYADGLFILISMIIVIFSIIFLCYYIYLITISEKVASSGRYILYFLPPIAVNSNPVFQALIRGYHLSLNEVNTFSEELKKIPKFKGVFCTYFYNENNEIVDYYGDKDMVMPFLPKTIDEIVTFYEEKAGVHPSMGIREFFTAKNVSNMLRMTIEDDRDISVSFISPDQIFFRPELSNEEMIKREKLYRYVNGLPEDAFPKKRTPIQNGFLFAITGLNLEDHKKLIQLARNQSDFFLFDTRNESLFGAIASTVPQSAHLALLFIKNAPVDSNAIISYGGPMTFFDMPRGQFSKSRCVSEVYDVVYFLSTFCERGSLYFTKEFIAQLEPKKKNNNENNSNDNNDNSNDNDNNNSILNDEKKNDDFGFDLNFESVKMANNRDLLYTKIDFESIQDLIDNSDVKKVELPPSPQLKATPSAVNPGQRFSRFQKNPGIPGPFPNKIQAQLSGQIAPKISPLLQNPK</sequence>
<feature type="transmembrane region" description="Helical" evidence="2">
    <location>
        <begin position="99"/>
        <end position="126"/>
    </location>
</feature>
<evidence type="ECO:0000313" key="4">
    <source>
        <dbReference type="Proteomes" id="UP001470230"/>
    </source>
</evidence>